<feature type="transmembrane region" description="Helical" evidence="7">
    <location>
        <begin position="217"/>
        <end position="236"/>
    </location>
</feature>
<dbReference type="EMBL" id="JAPZBQ010000001">
    <property type="protein sequence ID" value="KAJ5353394.1"/>
    <property type="molecule type" value="Genomic_DNA"/>
</dbReference>
<reference evidence="9" key="2">
    <citation type="journal article" date="2023" name="IMA Fungus">
        <title>Comparative genomic study of the Penicillium genus elucidates a diverse pangenome and 15 lateral gene transfer events.</title>
        <authorList>
            <person name="Petersen C."/>
            <person name="Sorensen T."/>
            <person name="Nielsen M.R."/>
            <person name="Sondergaard T.E."/>
            <person name="Sorensen J.L."/>
            <person name="Fitzpatrick D.A."/>
            <person name="Frisvad J.C."/>
            <person name="Nielsen K.L."/>
        </authorList>
    </citation>
    <scope>NUCLEOTIDE SEQUENCE</scope>
    <source>
        <strain evidence="9">IBT 35673</strain>
    </source>
</reference>
<dbReference type="InterPro" id="IPR052337">
    <property type="entry name" value="SAT4-like"/>
</dbReference>
<keyword evidence="2 7" id="KW-0812">Transmembrane</keyword>
<dbReference type="Pfam" id="PF20684">
    <property type="entry name" value="Fung_rhodopsin"/>
    <property type="match status" value="1"/>
</dbReference>
<keyword evidence="4 7" id="KW-0472">Membrane</keyword>
<feature type="transmembrane region" description="Helical" evidence="7">
    <location>
        <begin position="132"/>
        <end position="155"/>
    </location>
</feature>
<feature type="transmembrane region" description="Helical" evidence="7">
    <location>
        <begin position="179"/>
        <end position="205"/>
    </location>
</feature>
<protein>
    <recommendedName>
        <fullName evidence="8">Rhodopsin domain-containing protein</fullName>
    </recommendedName>
</protein>
<dbReference type="InterPro" id="IPR049326">
    <property type="entry name" value="Rhodopsin_dom_fungi"/>
</dbReference>
<evidence type="ECO:0000313" key="10">
    <source>
        <dbReference type="Proteomes" id="UP001147695"/>
    </source>
</evidence>
<organism evidence="9 10">
    <name type="scientific">Penicillium brevicompactum</name>
    <dbReference type="NCBI Taxonomy" id="5074"/>
    <lineage>
        <taxon>Eukaryota</taxon>
        <taxon>Fungi</taxon>
        <taxon>Dikarya</taxon>
        <taxon>Ascomycota</taxon>
        <taxon>Pezizomycotina</taxon>
        <taxon>Eurotiomycetes</taxon>
        <taxon>Eurotiomycetidae</taxon>
        <taxon>Eurotiales</taxon>
        <taxon>Aspergillaceae</taxon>
        <taxon>Penicillium</taxon>
    </lineage>
</organism>
<comment type="similarity">
    <text evidence="5">Belongs to the SAT4 family.</text>
</comment>
<reference evidence="9" key="1">
    <citation type="submission" date="2022-12" db="EMBL/GenBank/DDBJ databases">
        <authorList>
            <person name="Petersen C."/>
        </authorList>
    </citation>
    <scope>NUCLEOTIDE SEQUENCE</scope>
    <source>
        <strain evidence="9">IBT 35673</strain>
    </source>
</reference>
<evidence type="ECO:0000256" key="1">
    <source>
        <dbReference type="ARBA" id="ARBA00004141"/>
    </source>
</evidence>
<evidence type="ECO:0000259" key="8">
    <source>
        <dbReference type="Pfam" id="PF20684"/>
    </source>
</evidence>
<feature type="region of interest" description="Disordered" evidence="6">
    <location>
        <begin position="285"/>
        <end position="322"/>
    </location>
</feature>
<evidence type="ECO:0000256" key="3">
    <source>
        <dbReference type="ARBA" id="ARBA00022989"/>
    </source>
</evidence>
<evidence type="ECO:0000256" key="6">
    <source>
        <dbReference type="SAM" id="MobiDB-lite"/>
    </source>
</evidence>
<proteinExistence type="inferred from homology"/>
<feature type="transmembrane region" description="Helical" evidence="7">
    <location>
        <begin position="102"/>
        <end position="120"/>
    </location>
</feature>
<evidence type="ECO:0000256" key="7">
    <source>
        <dbReference type="SAM" id="Phobius"/>
    </source>
</evidence>
<dbReference type="PANTHER" id="PTHR33048:SF163">
    <property type="entry name" value="INTEGRAL MEMBRANE PROTEIN (AFU_ORTHOLOGUE AFUA_8G05510)"/>
    <property type="match status" value="1"/>
</dbReference>
<feature type="transmembrane region" description="Helical" evidence="7">
    <location>
        <begin position="26"/>
        <end position="45"/>
    </location>
</feature>
<dbReference type="AlphaFoldDB" id="A0A9W9UR15"/>
<comment type="subcellular location">
    <subcellularLocation>
        <location evidence="1">Membrane</location>
        <topology evidence="1">Multi-pass membrane protein</topology>
    </subcellularLocation>
</comment>
<dbReference type="GO" id="GO:0016020">
    <property type="term" value="C:membrane"/>
    <property type="evidence" value="ECO:0007669"/>
    <property type="project" value="UniProtKB-SubCell"/>
</dbReference>
<feature type="compositionally biased region" description="Basic residues" evidence="6">
    <location>
        <begin position="308"/>
        <end position="317"/>
    </location>
</feature>
<sequence>MNTTTVFGPPPVGVNLNDNRISQDNAIVAALCVFAILTVVMRYFVRLYLQGTRLQADDFLIGASIVLLIVLLSMTILGGRHGLGRHVWSITSESMITMKKSLFAYVLIYLVELLLIKVSILMFYRRIFSMNWMIWTCLIISCCWCAGSMVAALSAPKPVSYFWNEVTDPSSGRYRYDFYYYYIGNATANMVTDVLILTAPLPIVWKLQMRIGQKIEVCSLFLLGGFVCVASIVRIHYLTFLHHNLDITWTLSEVSVWSTVEPCIGIICACLPTLQPFIRSITKKLPGQHRGAGRVSSMLERNTSPRQHSSKRSHQHGMWHGQEQEENMSLKTFFIAEDDCTRLTALSTRVEMEDPRDCENLGETLDPTTIRVKRDVHWTVD</sequence>
<evidence type="ECO:0000256" key="5">
    <source>
        <dbReference type="ARBA" id="ARBA00038359"/>
    </source>
</evidence>
<feature type="transmembrane region" description="Helical" evidence="7">
    <location>
        <begin position="57"/>
        <end position="78"/>
    </location>
</feature>
<evidence type="ECO:0000313" key="9">
    <source>
        <dbReference type="EMBL" id="KAJ5353394.1"/>
    </source>
</evidence>
<dbReference type="PANTHER" id="PTHR33048">
    <property type="entry name" value="PTH11-LIKE INTEGRAL MEMBRANE PROTEIN (AFU_ORTHOLOGUE AFUA_5G11245)"/>
    <property type="match status" value="1"/>
</dbReference>
<name>A0A9W9UR15_PENBR</name>
<keyword evidence="3 7" id="KW-1133">Transmembrane helix</keyword>
<feature type="domain" description="Rhodopsin" evidence="8">
    <location>
        <begin position="41"/>
        <end position="279"/>
    </location>
</feature>
<dbReference type="Proteomes" id="UP001147695">
    <property type="component" value="Unassembled WGS sequence"/>
</dbReference>
<comment type="caution">
    <text evidence="9">The sequence shown here is derived from an EMBL/GenBank/DDBJ whole genome shotgun (WGS) entry which is preliminary data.</text>
</comment>
<accession>A0A9W9UR15</accession>
<gene>
    <name evidence="9" type="ORF">N7452_002368</name>
</gene>
<evidence type="ECO:0000256" key="2">
    <source>
        <dbReference type="ARBA" id="ARBA00022692"/>
    </source>
</evidence>
<evidence type="ECO:0000256" key="4">
    <source>
        <dbReference type="ARBA" id="ARBA00023136"/>
    </source>
</evidence>